<sequence length="314" mass="33024">MRHRIPLLREVLTDTGGPRGSAAEGPAPAPLPPLPRRAADHEHLTATASRCCRRCGRDGTGSGTRQVGRVDDTDTRPLPPLLPEPAPTGSRRAAVAELVLRKPKPLWFAPEPLRLSAEESARTEQLVNELLDTAEPGDGAPDAPGVRAAVGTLCTALLFGAAVATAALTGVSPASGAPFRGADQEPAEPAVESVRSPQRPPAVLDPAADEESAAAAAAREFYGRIDRAPALAMPRLTPGMPASGRGGPDGTWREVVAVRPLLLRAESPQLVRALVEVEHPDGSRSLLRHLLHLDAAGPGGRVEVELRSFQHFPR</sequence>
<reference evidence="3" key="1">
    <citation type="journal article" date="2019" name="Int. J. Syst. Evol. Microbiol.">
        <title>The Global Catalogue of Microorganisms (GCM) 10K type strain sequencing project: providing services to taxonomists for standard genome sequencing and annotation.</title>
        <authorList>
            <consortium name="The Broad Institute Genomics Platform"/>
            <consortium name="The Broad Institute Genome Sequencing Center for Infectious Disease"/>
            <person name="Wu L."/>
            <person name="Ma J."/>
        </authorList>
    </citation>
    <scope>NUCLEOTIDE SEQUENCE [LARGE SCALE GENOMIC DNA]</scope>
    <source>
        <strain evidence="3">JCM 9687</strain>
    </source>
</reference>
<name>A0ABP6RY89_9PSEU</name>
<protein>
    <submittedName>
        <fullName evidence="2">Uncharacterized protein</fullName>
    </submittedName>
</protein>
<gene>
    <name evidence="2" type="ORF">GCM10020366_53830</name>
</gene>
<proteinExistence type="predicted"/>
<comment type="caution">
    <text evidence="2">The sequence shown here is derived from an EMBL/GenBank/DDBJ whole genome shotgun (WGS) entry which is preliminary data.</text>
</comment>
<dbReference type="Proteomes" id="UP001500483">
    <property type="component" value="Unassembled WGS sequence"/>
</dbReference>
<feature type="region of interest" description="Disordered" evidence="1">
    <location>
        <begin position="1"/>
        <end position="41"/>
    </location>
</feature>
<evidence type="ECO:0000313" key="3">
    <source>
        <dbReference type="Proteomes" id="UP001500483"/>
    </source>
</evidence>
<accession>A0ABP6RY89</accession>
<dbReference type="RefSeq" id="WP_344930242.1">
    <property type="nucleotide sequence ID" value="NZ_BAAAYK010000038.1"/>
</dbReference>
<feature type="compositionally biased region" description="Pro residues" evidence="1">
    <location>
        <begin position="77"/>
        <end position="86"/>
    </location>
</feature>
<organism evidence="2 3">
    <name type="scientific">Saccharopolyspora gregorii</name>
    <dbReference type="NCBI Taxonomy" id="33914"/>
    <lineage>
        <taxon>Bacteria</taxon>
        <taxon>Bacillati</taxon>
        <taxon>Actinomycetota</taxon>
        <taxon>Actinomycetes</taxon>
        <taxon>Pseudonocardiales</taxon>
        <taxon>Pseudonocardiaceae</taxon>
        <taxon>Saccharopolyspora</taxon>
    </lineage>
</organism>
<feature type="region of interest" description="Disordered" evidence="1">
    <location>
        <begin position="177"/>
        <end position="210"/>
    </location>
</feature>
<evidence type="ECO:0000313" key="2">
    <source>
        <dbReference type="EMBL" id="GAA3363132.1"/>
    </source>
</evidence>
<feature type="region of interest" description="Disordered" evidence="1">
    <location>
        <begin position="55"/>
        <end position="90"/>
    </location>
</feature>
<evidence type="ECO:0000256" key="1">
    <source>
        <dbReference type="SAM" id="MobiDB-lite"/>
    </source>
</evidence>
<dbReference type="EMBL" id="BAAAYK010000038">
    <property type="protein sequence ID" value="GAA3363132.1"/>
    <property type="molecule type" value="Genomic_DNA"/>
</dbReference>
<keyword evidence="3" id="KW-1185">Reference proteome</keyword>